<feature type="compositionally biased region" description="Polar residues" evidence="1">
    <location>
        <begin position="521"/>
        <end position="532"/>
    </location>
</feature>
<protein>
    <submittedName>
        <fullName evidence="2">Uncharacterized protein</fullName>
    </submittedName>
</protein>
<keyword evidence="3" id="KW-1185">Reference proteome</keyword>
<accession>A0A0E0C346</accession>
<dbReference type="Pfam" id="PF04032">
    <property type="entry name" value="Rpr2"/>
    <property type="match status" value="1"/>
</dbReference>
<dbReference type="GO" id="GO:0006396">
    <property type="term" value="P:RNA processing"/>
    <property type="evidence" value="ECO:0007669"/>
    <property type="project" value="InterPro"/>
</dbReference>
<name>A0A0E0C346_9ORYZ</name>
<feature type="region of interest" description="Disordered" evidence="1">
    <location>
        <begin position="488"/>
        <end position="543"/>
    </location>
</feature>
<feature type="region of interest" description="Disordered" evidence="1">
    <location>
        <begin position="29"/>
        <end position="65"/>
    </location>
</feature>
<dbReference type="HOGENOM" id="CLU_034795_1_0_1"/>
<dbReference type="InterPro" id="IPR007175">
    <property type="entry name" value="Rpr2/Snm1/Rpp21"/>
</dbReference>
<evidence type="ECO:0000313" key="2">
    <source>
        <dbReference type="EnsemblPlants" id="OMERI01G17060.1"/>
    </source>
</evidence>
<organism evidence="2">
    <name type="scientific">Oryza meridionalis</name>
    <dbReference type="NCBI Taxonomy" id="40149"/>
    <lineage>
        <taxon>Eukaryota</taxon>
        <taxon>Viridiplantae</taxon>
        <taxon>Streptophyta</taxon>
        <taxon>Embryophyta</taxon>
        <taxon>Tracheophyta</taxon>
        <taxon>Spermatophyta</taxon>
        <taxon>Magnoliopsida</taxon>
        <taxon>Liliopsida</taxon>
        <taxon>Poales</taxon>
        <taxon>Poaceae</taxon>
        <taxon>BOP clade</taxon>
        <taxon>Oryzoideae</taxon>
        <taxon>Oryzeae</taxon>
        <taxon>Oryzinae</taxon>
        <taxon>Oryza</taxon>
    </lineage>
</organism>
<reference evidence="2" key="2">
    <citation type="submission" date="2018-05" db="EMBL/GenBank/DDBJ databases">
        <title>OmerRS3 (Oryza meridionalis Reference Sequence Version 3).</title>
        <authorList>
            <person name="Zhang J."/>
            <person name="Kudrna D."/>
            <person name="Lee S."/>
            <person name="Talag J."/>
            <person name="Welchert J."/>
            <person name="Wing R.A."/>
        </authorList>
    </citation>
    <scope>NUCLEOTIDE SEQUENCE [LARGE SCALE GENOMIC DNA]</scope>
    <source>
        <strain evidence="2">cv. OR44</strain>
    </source>
</reference>
<reference evidence="2" key="1">
    <citation type="submission" date="2015-04" db="UniProtKB">
        <authorList>
            <consortium name="EnsemblPlants"/>
        </authorList>
    </citation>
    <scope>IDENTIFICATION</scope>
</reference>
<feature type="compositionally biased region" description="Low complexity" evidence="1">
    <location>
        <begin position="186"/>
        <end position="195"/>
    </location>
</feature>
<dbReference type="Gramene" id="OMERI01G17060.1">
    <property type="protein sequence ID" value="OMERI01G17060.1"/>
    <property type="gene ID" value="OMERI01G17060"/>
</dbReference>
<dbReference type="EnsemblPlants" id="OMERI01G17060.1">
    <property type="protein sequence ID" value="OMERI01G17060.1"/>
    <property type="gene ID" value="OMERI01G17060"/>
</dbReference>
<dbReference type="Gene3D" id="6.20.50.20">
    <property type="match status" value="1"/>
</dbReference>
<dbReference type="AlphaFoldDB" id="A0A0E0C346"/>
<dbReference type="PANTHER" id="PTHR36072:SF2">
    <property type="entry name" value="OS01G0531000 PROTEIN"/>
    <property type="match status" value="1"/>
</dbReference>
<feature type="compositionally biased region" description="Low complexity" evidence="1">
    <location>
        <begin position="144"/>
        <end position="155"/>
    </location>
</feature>
<dbReference type="PANTHER" id="PTHR36072">
    <property type="entry name" value="OS01G0541600 PROTEIN"/>
    <property type="match status" value="1"/>
</dbReference>
<dbReference type="STRING" id="40149.A0A0E0C346"/>
<evidence type="ECO:0000313" key="3">
    <source>
        <dbReference type="Proteomes" id="UP000008021"/>
    </source>
</evidence>
<sequence length="569" mass="61152">MTLEPMDEEDNGFNNVICPCPSLELEEHSHSATPAIDECDTATPAPGSAIPQQSTSVDQDGHLENPNEMGQIELMVEPMYVDHNDSNNVLSSSMSAQALLENCEVAEAVNENVDPATQAKRSYCKLSGGAAQPAHNDPDTLAVAASSPLPTPSRAAARRPPPPAPLPSSRLRLGGYMGKKRGGHGHAPAAPPRAGNQAVSLREESSGKTCADTASLLRVQHLQRLAAWAGGEAGAGPLGALLGRRLAANAKAAGIPLAASTFLCQRCETVLQPGFNCTIRIKNNKRKAKRRKKLNTCQNSISYLCHFCGDQNLIRGSGKNIMKGLLSSRKPVGMDVTSMKLKGDSNNKRLVTIKEGFEYSQAAVSQLESTSGLKQQNLEKNEYEESPVPNLLDESMEKEVACSSVELNQSASATDQENVSQKIVVTITSEKGTHETEPVSANKIAICQPDFPSKAEFPVGSSFVTPRKNKLVDVTDHKDSAELVKTRSIQNKKGEMPSSVTGKAPTMPTKSAPKDRVKNKSVASGSAQMSGSSRKRARKGWTTLKQIAEKEELERKEKMGNFVIPFFMQ</sequence>
<feature type="region of interest" description="Disordered" evidence="1">
    <location>
        <begin position="128"/>
        <end position="204"/>
    </location>
</feature>
<proteinExistence type="predicted"/>
<evidence type="ECO:0000256" key="1">
    <source>
        <dbReference type="SAM" id="MobiDB-lite"/>
    </source>
</evidence>
<dbReference type="Proteomes" id="UP000008021">
    <property type="component" value="Chromosome 1"/>
</dbReference>